<evidence type="ECO:0000256" key="6">
    <source>
        <dbReference type="ARBA" id="ARBA00022989"/>
    </source>
</evidence>
<keyword evidence="12 13" id="KW-0407">Ion channel</keyword>
<keyword evidence="10" id="KW-0325">Glycoprotein</keyword>
<name>A0A8S1HFI7_9PELO</name>
<evidence type="ECO:0000256" key="14">
    <source>
        <dbReference type="SAM" id="MobiDB-lite"/>
    </source>
</evidence>
<evidence type="ECO:0000256" key="5">
    <source>
        <dbReference type="ARBA" id="ARBA00022692"/>
    </source>
</evidence>
<dbReference type="EMBL" id="CAJGYM010000040">
    <property type="protein sequence ID" value="CAD6193987.1"/>
    <property type="molecule type" value="Genomic_DNA"/>
</dbReference>
<evidence type="ECO:0000256" key="15">
    <source>
        <dbReference type="SAM" id="Phobius"/>
    </source>
</evidence>
<evidence type="ECO:0000256" key="4">
    <source>
        <dbReference type="ARBA" id="ARBA00022461"/>
    </source>
</evidence>
<dbReference type="OrthoDB" id="6502088at2759"/>
<feature type="compositionally biased region" description="Basic and acidic residues" evidence="14">
    <location>
        <begin position="984"/>
        <end position="1012"/>
    </location>
</feature>
<evidence type="ECO:0000313" key="16">
    <source>
        <dbReference type="EMBL" id="CAD6193987.1"/>
    </source>
</evidence>
<dbReference type="Proteomes" id="UP000835052">
    <property type="component" value="Unassembled WGS sequence"/>
</dbReference>
<dbReference type="Pfam" id="PF00858">
    <property type="entry name" value="ASC"/>
    <property type="match status" value="2"/>
</dbReference>
<keyword evidence="3 13" id="KW-0813">Transport</keyword>
<feature type="compositionally biased region" description="Low complexity" evidence="14">
    <location>
        <begin position="1013"/>
        <end position="1032"/>
    </location>
</feature>
<evidence type="ECO:0000313" key="17">
    <source>
        <dbReference type="Proteomes" id="UP000835052"/>
    </source>
</evidence>
<dbReference type="AlphaFoldDB" id="A0A8S1HFI7"/>
<evidence type="ECO:0000256" key="7">
    <source>
        <dbReference type="ARBA" id="ARBA00023053"/>
    </source>
</evidence>
<dbReference type="PANTHER" id="PTHR11690:SF296">
    <property type="entry name" value="DEGENERIN-LIKE PROTEIN DEL-10"/>
    <property type="match status" value="1"/>
</dbReference>
<dbReference type="PRINTS" id="PR01078">
    <property type="entry name" value="AMINACHANNEL"/>
</dbReference>
<evidence type="ECO:0000256" key="12">
    <source>
        <dbReference type="ARBA" id="ARBA00023303"/>
    </source>
</evidence>
<feature type="transmembrane region" description="Helical" evidence="15">
    <location>
        <begin position="821"/>
        <end position="844"/>
    </location>
</feature>
<dbReference type="PANTHER" id="PTHR11690">
    <property type="entry name" value="AMILORIDE-SENSITIVE SODIUM CHANNEL-RELATED"/>
    <property type="match status" value="1"/>
</dbReference>
<feature type="region of interest" description="Disordered" evidence="14">
    <location>
        <begin position="947"/>
        <end position="1069"/>
    </location>
</feature>
<evidence type="ECO:0000256" key="11">
    <source>
        <dbReference type="ARBA" id="ARBA00023201"/>
    </source>
</evidence>
<keyword evidence="5 13" id="KW-0812">Transmembrane</keyword>
<keyword evidence="11 13" id="KW-0739">Sodium transport</keyword>
<dbReference type="GO" id="GO:0015280">
    <property type="term" value="F:ligand-gated sodium channel activity"/>
    <property type="evidence" value="ECO:0007669"/>
    <property type="project" value="TreeGrafter"/>
</dbReference>
<organism evidence="16 17">
    <name type="scientific">Caenorhabditis auriculariae</name>
    <dbReference type="NCBI Taxonomy" id="2777116"/>
    <lineage>
        <taxon>Eukaryota</taxon>
        <taxon>Metazoa</taxon>
        <taxon>Ecdysozoa</taxon>
        <taxon>Nematoda</taxon>
        <taxon>Chromadorea</taxon>
        <taxon>Rhabditida</taxon>
        <taxon>Rhabditina</taxon>
        <taxon>Rhabditomorpha</taxon>
        <taxon>Rhabditoidea</taxon>
        <taxon>Rhabditidae</taxon>
        <taxon>Peloderinae</taxon>
        <taxon>Caenorhabditis</taxon>
    </lineage>
</organism>
<evidence type="ECO:0000256" key="2">
    <source>
        <dbReference type="ARBA" id="ARBA00007193"/>
    </source>
</evidence>
<dbReference type="InterPro" id="IPR001873">
    <property type="entry name" value="ENaC"/>
</dbReference>
<keyword evidence="7" id="KW-0915">Sodium</keyword>
<evidence type="ECO:0000256" key="3">
    <source>
        <dbReference type="ARBA" id="ARBA00022448"/>
    </source>
</evidence>
<gene>
    <name evidence="16" type="ORF">CAUJ_LOCUS9906</name>
</gene>
<keyword evidence="9 15" id="KW-0472">Membrane</keyword>
<keyword evidence="8 13" id="KW-0406">Ion transport</keyword>
<comment type="similarity">
    <text evidence="2 13">Belongs to the amiloride-sensitive sodium channel (TC 1.A.6) family.</text>
</comment>
<evidence type="ECO:0000256" key="1">
    <source>
        <dbReference type="ARBA" id="ARBA00004141"/>
    </source>
</evidence>
<dbReference type="Gene3D" id="2.60.470.10">
    <property type="entry name" value="Acid-sensing ion channels like domains"/>
    <property type="match status" value="1"/>
</dbReference>
<dbReference type="Gene3D" id="1.10.287.770">
    <property type="entry name" value="YojJ-like"/>
    <property type="match status" value="1"/>
</dbReference>
<keyword evidence="4 13" id="KW-0894">Sodium channel</keyword>
<comment type="subcellular location">
    <subcellularLocation>
        <location evidence="1">Membrane</location>
        <topology evidence="1">Multi-pass membrane protein</topology>
    </subcellularLocation>
</comment>
<evidence type="ECO:0000256" key="13">
    <source>
        <dbReference type="RuleBase" id="RU000679"/>
    </source>
</evidence>
<evidence type="ECO:0000256" key="8">
    <source>
        <dbReference type="ARBA" id="ARBA00023065"/>
    </source>
</evidence>
<sequence length="1123" mass="128419">MVRMADRLAENFIPEHSRNDSEQMYKARNSRVNSRASVASSFGKKLTYIETDSGVLEVHSDKTGILDVIKDANMDGVHHLEAKNPLTSNPVATNIEAEYPSKIAFPTVAICNNNQFRLVSTWSDSQSSPSGGGKLPERLRPVLTYITGGRVMNRRAKPISGALKSIGHDSASVFDMVMRKAWDLDAVKFLRSAAHWKSRMILGCTWPNGTSCKLSDFKAVWTTTGLCWAINTDAQNPFEVTGSGSGHGLRLLLNVESYERVDACTKHFKTKSLPGLKILIYNQTDVPESSEDGVNVPSGYSMDIPFKMQHRHKLPGVHCIQETPEHKLAENDFDSPNNIRSCTIRKYMAEIEGACQCTMRRAFTPNNSVDLPACNVDDYYGCVQPAIRRVREEGTASSCLPPCSSIDYTAWQDMNRLPQNLMPTLIVEQDQDDEDEVEQDDIEEEAFLASHNRDEETFSCEDSAYLDEKQVMLIKRGAHRAYEKQSRYQEDIFLRSRRLITRLRNAIDAMNKLHWGWHAKDFVGVYERLSKNVSCFANFSARHEDFVAIVNSHTFISEEKKTSQIYFLLDEEGHKKNATKYKSIGDLKSRFGDRVEEVVEEIQLVLRMMDKTWRLFTESSYQKSLTGDFSRMDRIVELMEQYEMNKLQRRAWAEKMMSRQMRHFFDEDFYDAFYQPLMKDLDQSLVKVIEEVEEDWKSLQVYIQRGTAAKTGATLFFGDASREMRRKFAELVLETHKCVSGQLRRESQRLLSSFKKAYRELQSAYGKLFKEELPDYLENFQFGHKFVSDNFAMVNIYLHKMNLERWSQDRTYGFWSLACDIGGALGLFLGISLLTIFELIYLCIQYGLCGKRARKLTCFPLNSLRFGHQTSDFCSSCFRGGSGEQRKKSQSFQKRFPYDYDERHDQRTPSDEIYNKLNKRAIWNQPKISDTASMSPSEVNDFLEQVRRNSHPPRYDQPSPVSTRTMSGEERPRELSANLLSPKAPDDRLTDIIEEDSRRSSDDGVRGRRRPSEGLLPRSSPSSSSQTSAVPRRSSEARTTPTPLSSKLPPPRVNESVHTNLEPEPVSVSEISESTTPALFHVVKHLMSFIVFSSSPHNSSSGFFIFGIYEEIVIRDALLLFHC</sequence>
<protein>
    <submittedName>
        <fullName evidence="16">Uncharacterized protein</fullName>
    </submittedName>
</protein>
<dbReference type="GO" id="GO:0005886">
    <property type="term" value="C:plasma membrane"/>
    <property type="evidence" value="ECO:0007669"/>
    <property type="project" value="TreeGrafter"/>
</dbReference>
<accession>A0A8S1HFI7</accession>
<comment type="caution">
    <text evidence="16">The sequence shown here is derived from an EMBL/GenBank/DDBJ whole genome shotgun (WGS) entry which is preliminary data.</text>
</comment>
<evidence type="ECO:0000256" key="10">
    <source>
        <dbReference type="ARBA" id="ARBA00023180"/>
    </source>
</evidence>
<keyword evidence="17" id="KW-1185">Reference proteome</keyword>
<proteinExistence type="inferred from homology"/>
<keyword evidence="6 15" id="KW-1133">Transmembrane helix</keyword>
<evidence type="ECO:0000256" key="9">
    <source>
        <dbReference type="ARBA" id="ARBA00023136"/>
    </source>
</evidence>
<reference evidence="16" key="1">
    <citation type="submission" date="2020-10" db="EMBL/GenBank/DDBJ databases">
        <authorList>
            <person name="Kikuchi T."/>
        </authorList>
    </citation>
    <scope>NUCLEOTIDE SEQUENCE</scope>
    <source>
        <strain evidence="16">NKZ352</strain>
    </source>
</reference>